<dbReference type="AlphaFoldDB" id="A0A5E5AFC2"/>
<feature type="region of interest" description="Disordered" evidence="1">
    <location>
        <begin position="46"/>
        <end position="69"/>
    </location>
</feature>
<evidence type="ECO:0000313" key="2">
    <source>
        <dbReference type="EMBL" id="VVE71235.1"/>
    </source>
</evidence>
<feature type="compositionally biased region" description="Basic and acidic residues" evidence="1">
    <location>
        <begin position="749"/>
        <end position="759"/>
    </location>
</feature>
<name>A0A5E5AFC2_9BURK</name>
<feature type="region of interest" description="Disordered" evidence="1">
    <location>
        <begin position="1"/>
        <end position="32"/>
    </location>
</feature>
<evidence type="ECO:0000256" key="1">
    <source>
        <dbReference type="SAM" id="MobiDB-lite"/>
    </source>
</evidence>
<organism evidence="2 3">
    <name type="scientific">Pandoraea captiosa</name>
    <dbReference type="NCBI Taxonomy" id="2508302"/>
    <lineage>
        <taxon>Bacteria</taxon>
        <taxon>Pseudomonadati</taxon>
        <taxon>Pseudomonadota</taxon>
        <taxon>Betaproteobacteria</taxon>
        <taxon>Burkholderiales</taxon>
        <taxon>Burkholderiaceae</taxon>
        <taxon>Pandoraea</taxon>
    </lineage>
</organism>
<feature type="compositionally biased region" description="Pro residues" evidence="1">
    <location>
        <begin position="1"/>
        <end position="10"/>
    </location>
</feature>
<proteinExistence type="predicted"/>
<sequence length="916" mass="99157">MEMSDTPPPAATLVRPGRLAATTDHREVTPPSHDLLAEQRAMTLRAPTGPREPTEWTELGKPDSPVGSVDGVRSGMPDLATAIRALVAPCAVIAPRSGSLPPIAHMAPHPTQIGRVALHVRTGRTDQMDQALAPPAYEPILASRGAFDPARHEGVAHLFQALLGPDAVYRSGTGWNIASPTAVVEMQTTIGTANLMVVAYASPKRMAIYFAQDIDAHHAVAPRLHIHECMGDRHRVDIGAVRVVDARRRIRCAVGKKRADSAFARNPDVPCTVPDAPTSAEVAIAEAIALDANAMPVRSRMSVSRLLDVESTSIGMLRHLRKLTRRPIDYVFLRDPAVRLANSNVPTIREYQTLGALANRLRDLRIAGDAQRMSMLARRLLDTDIVTSVARGLDYCATDSSETARLSVKCAVLYLQLLGRLIDDRILTARAVWDMLKTAAGAYLTSMLGFRARTLPDFDAAMVGLFDAMAEARIQRKSIASIVVQPPDSEYDGLLKELSSSWGNLPQRAKDLVQELEGKRFATRTSLMLCPKRIKEIHDRAFATLDKASKILGPRRLTQNAPVAEILDKFRATITPAAIARMSRTHMEATVRANSPALSTEEQRTFEAQVNDALDDAWRNVLPSEAAPSAHTRTTLSDACAAYGGDVSRARKPTLDHVRETALDRYEAFVARYPDASETRVRQAFRASIDATRLQHKTFVEANRVAPGTSTQALLLHGSERVARAAQAEKASRLATLATVACSAKATREHAKRAAEAHASHQRRVGQWQAQASAASHERAQSRTAALMWMAARSAQQTQAVAHAPEETISGEQAHATSDALRRVKLTRRARSAPSLASSTLSLTASELSFGSFLQSLPEFPAVPCESPGSRRDASASSPHALHTLHAQHAQCSVTSLSSPIDAQPETHVSPGACTG</sequence>
<keyword evidence="3" id="KW-1185">Reference proteome</keyword>
<accession>A0A5E5AFC2</accession>
<dbReference type="Proteomes" id="UP000414136">
    <property type="component" value="Unassembled WGS sequence"/>
</dbReference>
<protein>
    <submittedName>
        <fullName evidence="2">Uncharacterized protein</fullName>
    </submittedName>
</protein>
<dbReference type="EMBL" id="CABPSQ010000008">
    <property type="protein sequence ID" value="VVE71235.1"/>
    <property type="molecule type" value="Genomic_DNA"/>
</dbReference>
<evidence type="ECO:0000313" key="3">
    <source>
        <dbReference type="Proteomes" id="UP000414136"/>
    </source>
</evidence>
<reference evidence="2 3" key="1">
    <citation type="submission" date="2019-08" db="EMBL/GenBank/DDBJ databases">
        <authorList>
            <person name="Peeters C."/>
        </authorList>
    </citation>
    <scope>NUCLEOTIDE SEQUENCE [LARGE SCALE GENOMIC DNA]</scope>
    <source>
        <strain evidence="2 3">LMG 31118</strain>
    </source>
</reference>
<gene>
    <name evidence="2" type="ORF">PCA31118_03789</name>
</gene>
<feature type="compositionally biased region" description="Basic and acidic residues" evidence="1">
    <location>
        <begin position="52"/>
        <end position="61"/>
    </location>
</feature>
<feature type="region of interest" description="Disordered" evidence="1">
    <location>
        <begin position="749"/>
        <end position="781"/>
    </location>
</feature>